<dbReference type="OrthoDB" id="9791280at2"/>
<reference evidence="1 2" key="1">
    <citation type="submission" date="2016-10" db="EMBL/GenBank/DDBJ databases">
        <authorList>
            <person name="Cai Z."/>
        </authorList>
    </citation>
    <scope>NUCLEOTIDE SEQUENCE [LARGE SCALE GENOMIC DNA]</scope>
    <source>
        <strain evidence="1 2">CGMCC 1.10826</strain>
    </source>
</reference>
<evidence type="ECO:0000313" key="1">
    <source>
        <dbReference type="EMBL" id="SSA40062.1"/>
    </source>
</evidence>
<name>A0A2Y9BX21_9MICO</name>
<dbReference type="EMBL" id="UETB01000003">
    <property type="protein sequence ID" value="SSA40062.1"/>
    <property type="molecule type" value="Genomic_DNA"/>
</dbReference>
<accession>A0A2Y9BX21</accession>
<dbReference type="InterPro" id="IPR027417">
    <property type="entry name" value="P-loop_NTPase"/>
</dbReference>
<keyword evidence="2" id="KW-1185">Reference proteome</keyword>
<protein>
    <recommendedName>
        <fullName evidence="3">Hpr(Ser) kinase/phosphatase</fullName>
    </recommendedName>
</protein>
<evidence type="ECO:0008006" key="3">
    <source>
        <dbReference type="Google" id="ProtNLM"/>
    </source>
</evidence>
<sequence>MLELYGLVVASDTELHQDRPAPPGAVPDVTIVRGAPTRATTELPPGETVLRAGGATQTVYAFTRHDNGFTLRFFGACDVHVSPALDRMEVRSVDGSDEGMASVLTTGASLAFQLYQRGHLVLHASAVEVGGSAWGFVGRSGMGKSTMAALLCGDGGALITDDVLRLDDVTDRPVARLGATELRLRKGADSLVARFDDGAPQVRRSADDREVLRLRDGAADRLPLDVLIIPFPSRTTDRVEVRRLRGPDAVLALSGFPRLIGWRDPEVLSRQLTLTAALAGRVPVIAASVPWGPPFAPTLVEQLTDRVRALLPSPAAH</sequence>
<dbReference type="RefSeq" id="WP_110851892.1">
    <property type="nucleotide sequence ID" value="NZ_QKLZ01000003.1"/>
</dbReference>
<dbReference type="SUPFAM" id="SSF53795">
    <property type="entry name" value="PEP carboxykinase-like"/>
    <property type="match status" value="1"/>
</dbReference>
<proteinExistence type="predicted"/>
<dbReference type="Gene3D" id="3.40.50.300">
    <property type="entry name" value="P-loop containing nucleotide triphosphate hydrolases"/>
    <property type="match status" value="1"/>
</dbReference>
<gene>
    <name evidence="1" type="ORF">SAMN05216184_103246</name>
</gene>
<dbReference type="AlphaFoldDB" id="A0A2Y9BX21"/>
<organism evidence="1 2">
    <name type="scientific">Georgenia satyanarayanai</name>
    <dbReference type="NCBI Taxonomy" id="860221"/>
    <lineage>
        <taxon>Bacteria</taxon>
        <taxon>Bacillati</taxon>
        <taxon>Actinomycetota</taxon>
        <taxon>Actinomycetes</taxon>
        <taxon>Micrococcales</taxon>
        <taxon>Bogoriellaceae</taxon>
        <taxon>Georgenia</taxon>
    </lineage>
</organism>
<evidence type="ECO:0000313" key="2">
    <source>
        <dbReference type="Proteomes" id="UP000250222"/>
    </source>
</evidence>
<dbReference type="Proteomes" id="UP000250222">
    <property type="component" value="Unassembled WGS sequence"/>
</dbReference>